<dbReference type="PANTHER" id="PTHR12838">
    <property type="entry name" value="U3 SMALL NUCLEOLAR RNA-ASSOCIATED PROTEIN 11"/>
    <property type="match status" value="1"/>
</dbReference>
<comment type="subcellular location">
    <subcellularLocation>
        <location evidence="1 5">Nucleus</location>
        <location evidence="1 5">Nucleolus</location>
    </subcellularLocation>
</comment>
<evidence type="ECO:0000313" key="8">
    <source>
        <dbReference type="RefSeq" id="XP_013774006.1"/>
    </source>
</evidence>
<organism evidence="7 8">
    <name type="scientific">Limulus polyphemus</name>
    <name type="common">Atlantic horseshoe crab</name>
    <dbReference type="NCBI Taxonomy" id="6850"/>
    <lineage>
        <taxon>Eukaryota</taxon>
        <taxon>Metazoa</taxon>
        <taxon>Ecdysozoa</taxon>
        <taxon>Arthropoda</taxon>
        <taxon>Chelicerata</taxon>
        <taxon>Merostomata</taxon>
        <taxon>Xiphosura</taxon>
        <taxon>Limulidae</taxon>
        <taxon>Limulus</taxon>
    </lineage>
</organism>
<reference evidence="8" key="1">
    <citation type="submission" date="2025-08" db="UniProtKB">
        <authorList>
            <consortium name="RefSeq"/>
        </authorList>
    </citation>
    <scope>IDENTIFICATION</scope>
    <source>
        <tissue evidence="8">Muscle</tissue>
    </source>
</reference>
<dbReference type="PANTHER" id="PTHR12838:SF0">
    <property type="entry name" value="U3 SMALL NUCLEOLAR RNA-ASSOCIATED PROTEIN 11-RELATED"/>
    <property type="match status" value="1"/>
</dbReference>
<dbReference type="InterPro" id="IPR007144">
    <property type="entry name" value="SSU_processome_Utp11"/>
</dbReference>
<evidence type="ECO:0000256" key="1">
    <source>
        <dbReference type="ARBA" id="ARBA00004604"/>
    </source>
</evidence>
<dbReference type="RefSeq" id="XP_013774006.1">
    <property type="nucleotide sequence ID" value="XM_013918552.2"/>
</dbReference>
<comment type="function">
    <text evidence="5">Involved in nucleolar processing of pre-18S ribosomal RNA.</text>
</comment>
<dbReference type="Proteomes" id="UP000694941">
    <property type="component" value="Unplaced"/>
</dbReference>
<feature type="compositionally biased region" description="Basic residues" evidence="6">
    <location>
        <begin position="8"/>
        <end position="18"/>
    </location>
</feature>
<dbReference type="PIRSF" id="PIRSF015952">
    <property type="entry name" value="U3snoRNP11"/>
    <property type="match status" value="1"/>
</dbReference>
<comment type="subunit">
    <text evidence="5">Component of the ribosomal small subunit (SSU) processome.</text>
</comment>
<feature type="region of interest" description="Disordered" evidence="6">
    <location>
        <begin position="1"/>
        <end position="31"/>
    </location>
</feature>
<comment type="similarity">
    <text evidence="2 5">Belongs to the UTP11 family.</text>
</comment>
<accession>A0ABM1B3F2</accession>
<evidence type="ECO:0000256" key="3">
    <source>
        <dbReference type="ARBA" id="ARBA00022552"/>
    </source>
</evidence>
<gene>
    <name evidence="8" type="primary">LOC106458985</name>
</gene>
<evidence type="ECO:0000313" key="7">
    <source>
        <dbReference type="Proteomes" id="UP000694941"/>
    </source>
</evidence>
<proteinExistence type="inferred from homology"/>
<dbReference type="GeneID" id="106458985"/>
<name>A0ABM1B3F2_LIMPO</name>
<keyword evidence="7" id="KW-1185">Reference proteome</keyword>
<protein>
    <recommendedName>
        <fullName evidence="5">U3 small nucleolar RNA-associated protein 11</fullName>
        <shortName evidence="5">U3 snoRNA-associated protein 11</shortName>
    </recommendedName>
</protein>
<keyword evidence="3 5" id="KW-0698">rRNA processing</keyword>
<sequence length="252" mass="30047">MSSFRNAIKSRQKLHKERHQPASRNHLGILEKKKDYKARARDYQKKQNALKVLRKKALNKNPDEFYFHMINSQIEDGVHFEKEKPTEFTEEQLKLMQTQDLSYITIKRSAETKKIERLKATLHVLDSEERPQNKHTFFVDTKHEAKKFDVACHLGTHPALLDRAYNRPKLDTLKKTVLSLDEESLTHIAKEKRKQYEELDQRIQRERELTVLTQKMETKKKLMNSKDKPIKKIKDGTKDSAPIYLWKKERKR</sequence>
<evidence type="ECO:0000256" key="2">
    <source>
        <dbReference type="ARBA" id="ARBA00008105"/>
    </source>
</evidence>
<evidence type="ECO:0000256" key="5">
    <source>
        <dbReference type="PIRNR" id="PIRNR015952"/>
    </source>
</evidence>
<evidence type="ECO:0000256" key="4">
    <source>
        <dbReference type="ARBA" id="ARBA00023242"/>
    </source>
</evidence>
<evidence type="ECO:0000256" key="6">
    <source>
        <dbReference type="SAM" id="MobiDB-lite"/>
    </source>
</evidence>
<dbReference type="Pfam" id="PF03998">
    <property type="entry name" value="Utp11"/>
    <property type="match status" value="1"/>
</dbReference>
<keyword evidence="4 5" id="KW-0539">Nucleus</keyword>